<keyword evidence="3 5" id="KW-0520">NAD</keyword>
<sequence>MRHQDNTGKFIAFILRHHPESIGMKLDEHGWARTEDLIAGIAKSRPFDMQMLEEIVRTDSKQRYSFNEDKTLIRANQGHSIRVDVELEQKTPSDVLWHGTGEKYVESINKIGLIPKSRLYVHLSKDYETAKIVGSRHGKPVVYQVNAKQMAEDGYQFYLSVNGVWLIKEVSVQYMNIL</sequence>
<dbReference type="InterPro" id="IPR042080">
    <property type="entry name" value="RNA_2'-PTrans_N"/>
</dbReference>
<evidence type="ECO:0000256" key="4">
    <source>
        <dbReference type="ARBA" id="ARBA00025212"/>
    </source>
</evidence>
<dbReference type="PANTHER" id="PTHR12684">
    <property type="entry name" value="PUTATIVE PHOSPHOTRANSFERASE"/>
    <property type="match status" value="1"/>
</dbReference>
<dbReference type="Gene3D" id="3.20.170.30">
    <property type="match status" value="1"/>
</dbReference>
<dbReference type="Gene3D" id="1.10.10.970">
    <property type="entry name" value="RNA 2'-phosphotransferase, Tpt1/KptA family, N-terminal domain"/>
    <property type="match status" value="1"/>
</dbReference>
<comment type="caution">
    <text evidence="6">The sequence shown here is derived from an EMBL/GenBank/DDBJ whole genome shotgun (WGS) entry which is preliminary data.</text>
</comment>
<evidence type="ECO:0000256" key="3">
    <source>
        <dbReference type="ARBA" id="ARBA00023027"/>
    </source>
</evidence>
<name>A0AAW3X793_9CLOT</name>
<dbReference type="InterPro" id="IPR022928">
    <property type="entry name" value="RNA_2'-PTrans_KptA"/>
</dbReference>
<evidence type="ECO:0000313" key="7">
    <source>
        <dbReference type="Proteomes" id="UP000653904"/>
    </source>
</evidence>
<dbReference type="Proteomes" id="UP000653904">
    <property type="component" value="Unassembled WGS sequence"/>
</dbReference>
<dbReference type="GO" id="GO:0006388">
    <property type="term" value="P:tRNA splicing, via endonucleolytic cleavage and ligation"/>
    <property type="evidence" value="ECO:0007669"/>
    <property type="project" value="UniProtKB-UniRule"/>
</dbReference>
<protein>
    <recommendedName>
        <fullName evidence="5">Probable RNA 2'-phosphotransferase</fullName>
        <ecNumber evidence="5">2.7.1.-</ecNumber>
    </recommendedName>
</protein>
<keyword evidence="2 5" id="KW-0808">Transferase</keyword>
<evidence type="ECO:0000256" key="1">
    <source>
        <dbReference type="ARBA" id="ARBA00009836"/>
    </source>
</evidence>
<dbReference type="Pfam" id="PF01885">
    <property type="entry name" value="PTS_2-RNA"/>
    <property type="match status" value="1"/>
</dbReference>
<dbReference type="RefSeq" id="WP_118650791.1">
    <property type="nucleotide sequence ID" value="NZ_JACOOW010000013.1"/>
</dbReference>
<comment type="function">
    <text evidence="4 5">Removes the 2'-phosphate from RNA via an intermediate in which the phosphate is ADP-ribosylated by NAD followed by a presumed transesterification to release the RNA and generate ADP-ribose 1''-2''-cyclic phosphate (APPR&gt;P). May function as an ADP-ribosylase.</text>
</comment>
<evidence type="ECO:0000256" key="5">
    <source>
        <dbReference type="HAMAP-Rule" id="MF_00299"/>
    </source>
</evidence>
<accession>A0AAW3X793</accession>
<organism evidence="6 7">
    <name type="scientific">Clostridium segne</name>
    <dbReference type="NCBI Taxonomy" id="2763038"/>
    <lineage>
        <taxon>Bacteria</taxon>
        <taxon>Bacillati</taxon>
        <taxon>Bacillota</taxon>
        <taxon>Clostridia</taxon>
        <taxon>Eubacteriales</taxon>
        <taxon>Clostridiaceae</taxon>
        <taxon>Clostridium</taxon>
    </lineage>
</organism>
<evidence type="ECO:0000256" key="2">
    <source>
        <dbReference type="ARBA" id="ARBA00022679"/>
    </source>
</evidence>
<dbReference type="GO" id="GO:0000215">
    <property type="term" value="F:tRNA 2'-phosphotransferase activity"/>
    <property type="evidence" value="ECO:0007669"/>
    <property type="project" value="TreeGrafter"/>
</dbReference>
<reference evidence="6 7" key="1">
    <citation type="submission" date="2020-08" db="EMBL/GenBank/DDBJ databases">
        <title>Genome public.</title>
        <authorList>
            <person name="Liu C."/>
            <person name="Sun Q."/>
        </authorList>
    </citation>
    <scope>NUCLEOTIDE SEQUENCE [LARGE SCALE GENOMIC DNA]</scope>
    <source>
        <strain evidence="6 7">BX14</strain>
    </source>
</reference>
<comment type="similarity">
    <text evidence="1 5">Belongs to the KptA/TPT1 family.</text>
</comment>
<dbReference type="InterPro" id="IPR042081">
    <property type="entry name" value="RNA_2'-PTrans_C"/>
</dbReference>
<gene>
    <name evidence="5" type="primary">kptA</name>
    <name evidence="6" type="ORF">H8S19_10130</name>
</gene>
<dbReference type="EC" id="2.7.1.-" evidence="5"/>
<dbReference type="PANTHER" id="PTHR12684:SF2">
    <property type="entry name" value="TRNA 2'-PHOSPHOTRANSFERASE 1"/>
    <property type="match status" value="1"/>
</dbReference>
<dbReference type="HAMAP" id="MF_00299">
    <property type="entry name" value="KptA"/>
    <property type="match status" value="1"/>
</dbReference>
<dbReference type="EMBL" id="JACOOW010000013">
    <property type="protein sequence ID" value="MBC5657405.1"/>
    <property type="molecule type" value="Genomic_DNA"/>
</dbReference>
<dbReference type="SUPFAM" id="SSF56399">
    <property type="entry name" value="ADP-ribosylation"/>
    <property type="match status" value="1"/>
</dbReference>
<dbReference type="GO" id="GO:0003950">
    <property type="term" value="F:NAD+ poly-ADP-ribosyltransferase activity"/>
    <property type="evidence" value="ECO:0007669"/>
    <property type="project" value="InterPro"/>
</dbReference>
<dbReference type="InterPro" id="IPR002745">
    <property type="entry name" value="Ptrans_KptA/Tpt1"/>
</dbReference>
<proteinExistence type="inferred from homology"/>
<evidence type="ECO:0000313" key="6">
    <source>
        <dbReference type="EMBL" id="MBC5657405.1"/>
    </source>
</evidence>
<dbReference type="AlphaFoldDB" id="A0AAW3X793"/>
<keyword evidence="7" id="KW-1185">Reference proteome</keyword>